<dbReference type="Pfam" id="PF12802">
    <property type="entry name" value="MarR_2"/>
    <property type="match status" value="1"/>
</dbReference>
<evidence type="ECO:0000313" key="3">
    <source>
        <dbReference type="Proteomes" id="UP001500738"/>
    </source>
</evidence>
<sequence length="153" mass="16645">MTAQRFADFERFADEVARLRGRMRALYADTRAESGLAEMELTVLTAVVNAADAPTVAQIGRSLGHPRQVVQRAANRLAELGLVVFAENPVHKRASLIVATDVGRTLKAVDHQRAQAVTNALLARIDSATFAAAASQLHAIRVGIEAYLRERDE</sequence>
<proteinExistence type="predicted"/>
<organism evidence="2 3">
    <name type="scientific">Sphingopyxis soli</name>
    <dbReference type="NCBI Taxonomy" id="592051"/>
    <lineage>
        <taxon>Bacteria</taxon>
        <taxon>Pseudomonadati</taxon>
        <taxon>Pseudomonadota</taxon>
        <taxon>Alphaproteobacteria</taxon>
        <taxon>Sphingomonadales</taxon>
        <taxon>Sphingomonadaceae</taxon>
        <taxon>Sphingopyxis</taxon>
    </lineage>
</organism>
<accession>A0ABN1M608</accession>
<feature type="domain" description="HTH marR-type" evidence="1">
    <location>
        <begin position="35"/>
        <end position="94"/>
    </location>
</feature>
<comment type="caution">
    <text evidence="2">The sequence shown here is derived from an EMBL/GenBank/DDBJ whole genome shotgun (WGS) entry which is preliminary data.</text>
</comment>
<dbReference type="RefSeq" id="WP_215349245.1">
    <property type="nucleotide sequence ID" value="NZ_BAAAFE010000007.1"/>
</dbReference>
<dbReference type="SUPFAM" id="SSF46785">
    <property type="entry name" value="Winged helix' DNA-binding domain"/>
    <property type="match status" value="1"/>
</dbReference>
<dbReference type="InterPro" id="IPR036390">
    <property type="entry name" value="WH_DNA-bd_sf"/>
</dbReference>
<dbReference type="InterPro" id="IPR000835">
    <property type="entry name" value="HTH_MarR-typ"/>
</dbReference>
<dbReference type="EMBL" id="BAAAFE010000007">
    <property type="protein sequence ID" value="GAA0864524.1"/>
    <property type="molecule type" value="Genomic_DNA"/>
</dbReference>
<dbReference type="Gene3D" id="1.10.10.10">
    <property type="entry name" value="Winged helix-like DNA-binding domain superfamily/Winged helix DNA-binding domain"/>
    <property type="match status" value="1"/>
</dbReference>
<reference evidence="2 3" key="1">
    <citation type="journal article" date="2019" name="Int. J. Syst. Evol. Microbiol.">
        <title>The Global Catalogue of Microorganisms (GCM) 10K type strain sequencing project: providing services to taxonomists for standard genome sequencing and annotation.</title>
        <authorList>
            <consortium name="The Broad Institute Genomics Platform"/>
            <consortium name="The Broad Institute Genome Sequencing Center for Infectious Disease"/>
            <person name="Wu L."/>
            <person name="Ma J."/>
        </authorList>
    </citation>
    <scope>NUCLEOTIDE SEQUENCE [LARGE SCALE GENOMIC DNA]</scope>
    <source>
        <strain evidence="2 3">JCM 15910</strain>
    </source>
</reference>
<gene>
    <name evidence="2" type="ORF">GCM10009115_19410</name>
</gene>
<evidence type="ECO:0000259" key="1">
    <source>
        <dbReference type="Pfam" id="PF12802"/>
    </source>
</evidence>
<evidence type="ECO:0000313" key="2">
    <source>
        <dbReference type="EMBL" id="GAA0864524.1"/>
    </source>
</evidence>
<dbReference type="InterPro" id="IPR036388">
    <property type="entry name" value="WH-like_DNA-bd_sf"/>
</dbReference>
<protein>
    <recommendedName>
        <fullName evidence="1">HTH marR-type domain-containing protein</fullName>
    </recommendedName>
</protein>
<name>A0ABN1M608_9SPHN</name>
<dbReference type="Proteomes" id="UP001500738">
    <property type="component" value="Unassembled WGS sequence"/>
</dbReference>
<keyword evidence="3" id="KW-1185">Reference proteome</keyword>